<evidence type="ECO:0000313" key="1">
    <source>
        <dbReference type="EMBL" id="OHA62086.1"/>
    </source>
</evidence>
<gene>
    <name evidence="1" type="ORF">A2556_01300</name>
</gene>
<organism evidence="1 2">
    <name type="scientific">Candidatus Vogelbacteria bacterium RIFOXYD2_FULL_44_9</name>
    <dbReference type="NCBI Taxonomy" id="1802441"/>
    <lineage>
        <taxon>Bacteria</taxon>
        <taxon>Candidatus Vogeliibacteriota</taxon>
    </lineage>
</organism>
<accession>A0A1G2QNM2</accession>
<proteinExistence type="predicted"/>
<reference evidence="1 2" key="1">
    <citation type="journal article" date="2016" name="Nat. Commun.">
        <title>Thousands of microbial genomes shed light on interconnected biogeochemical processes in an aquifer system.</title>
        <authorList>
            <person name="Anantharaman K."/>
            <person name="Brown C.T."/>
            <person name="Hug L.A."/>
            <person name="Sharon I."/>
            <person name="Castelle C.J."/>
            <person name="Probst A.J."/>
            <person name="Thomas B.C."/>
            <person name="Singh A."/>
            <person name="Wilkins M.J."/>
            <person name="Karaoz U."/>
            <person name="Brodie E.L."/>
            <person name="Williams K.H."/>
            <person name="Hubbard S.S."/>
            <person name="Banfield J.F."/>
        </authorList>
    </citation>
    <scope>NUCLEOTIDE SEQUENCE [LARGE SCALE GENOMIC DNA]</scope>
</reference>
<dbReference type="AlphaFoldDB" id="A0A1G2QNM2"/>
<sequence length="70" mass="8201">MSQGDLITTIQEELQSLNRTIDYKIIKGFSYKDDAKRHHFLTRQLATLTQAYQQPTWFSRASKMAATFIF</sequence>
<evidence type="ECO:0000313" key="2">
    <source>
        <dbReference type="Proteomes" id="UP000177140"/>
    </source>
</evidence>
<comment type="caution">
    <text evidence="1">The sequence shown here is derived from an EMBL/GenBank/DDBJ whole genome shotgun (WGS) entry which is preliminary data.</text>
</comment>
<dbReference type="EMBL" id="MHTM01000021">
    <property type="protein sequence ID" value="OHA62086.1"/>
    <property type="molecule type" value="Genomic_DNA"/>
</dbReference>
<name>A0A1G2QNM2_9BACT</name>
<dbReference type="Proteomes" id="UP000177140">
    <property type="component" value="Unassembled WGS sequence"/>
</dbReference>
<protein>
    <submittedName>
        <fullName evidence="1">Uncharacterized protein</fullName>
    </submittedName>
</protein>